<dbReference type="Pfam" id="PF01753">
    <property type="entry name" value="zf-MYND"/>
    <property type="match status" value="1"/>
</dbReference>
<dbReference type="PROSITE" id="PS50865">
    <property type="entry name" value="ZF_MYND_2"/>
    <property type="match status" value="1"/>
</dbReference>
<evidence type="ECO:0000256" key="3">
    <source>
        <dbReference type="ARBA" id="ARBA00022833"/>
    </source>
</evidence>
<evidence type="ECO:0000256" key="2">
    <source>
        <dbReference type="ARBA" id="ARBA00022771"/>
    </source>
</evidence>
<evidence type="ECO:0000313" key="6">
    <source>
        <dbReference type="EMBL" id="TFY78061.1"/>
    </source>
</evidence>
<dbReference type="InterPro" id="IPR002893">
    <property type="entry name" value="Znf_MYND"/>
</dbReference>
<feature type="domain" description="MYND-type" evidence="5">
    <location>
        <begin position="11"/>
        <end position="51"/>
    </location>
</feature>
<evidence type="ECO:0000256" key="1">
    <source>
        <dbReference type="ARBA" id="ARBA00022723"/>
    </source>
</evidence>
<keyword evidence="1" id="KW-0479">Metal-binding</keyword>
<keyword evidence="3" id="KW-0862">Zinc</keyword>
<reference evidence="6 7" key="1">
    <citation type="submission" date="2019-02" db="EMBL/GenBank/DDBJ databases">
        <title>Genome sequencing of the rare red list fungi Hericium alpestre (H. flagellum).</title>
        <authorList>
            <person name="Buettner E."/>
            <person name="Kellner H."/>
        </authorList>
    </citation>
    <scope>NUCLEOTIDE SEQUENCE [LARGE SCALE GENOMIC DNA]</scope>
    <source>
        <strain evidence="6 7">DSM 108284</strain>
    </source>
</reference>
<keyword evidence="7" id="KW-1185">Reference proteome</keyword>
<evidence type="ECO:0000256" key="4">
    <source>
        <dbReference type="PROSITE-ProRule" id="PRU00134"/>
    </source>
</evidence>
<dbReference type="GO" id="GO:0008270">
    <property type="term" value="F:zinc ion binding"/>
    <property type="evidence" value="ECO:0007669"/>
    <property type="project" value="UniProtKB-KW"/>
</dbReference>
<dbReference type="OrthoDB" id="9922773at2759"/>
<evidence type="ECO:0000259" key="5">
    <source>
        <dbReference type="PROSITE" id="PS50865"/>
    </source>
</evidence>
<protein>
    <recommendedName>
        <fullName evidence="5">MYND-type domain-containing protein</fullName>
    </recommendedName>
</protein>
<dbReference type="AlphaFoldDB" id="A0A4Y9ZVZ0"/>
<sequence>MSSIISRPDHCSFCYVECGAAKLRRCAVCRNVRYCSKECQIKAWKTHKGPCQRAKIDRELREQGLLPEGADTSLGVQSTLHQDMQRWLAIWKPVLYEYGILALNLVNDRKCTSTRNVLLFAERRQDAPTPAQTFRILDGTVTSTDEMVEVMKDIGMAADAIEDFVRDRHNRIPDAIRVIIICGALFRVVLFGTSDADLNEIGPERSRSSAQTWKPALTSLVEKGEPTSKWTITQNTTKSNRF</sequence>
<gene>
    <name evidence="6" type="ORF">EWM64_g5951</name>
</gene>
<comment type="caution">
    <text evidence="6">The sequence shown here is derived from an EMBL/GenBank/DDBJ whole genome shotgun (WGS) entry which is preliminary data.</text>
</comment>
<dbReference type="Proteomes" id="UP000298061">
    <property type="component" value="Unassembled WGS sequence"/>
</dbReference>
<dbReference type="Gene3D" id="6.10.140.2220">
    <property type="match status" value="1"/>
</dbReference>
<proteinExistence type="predicted"/>
<organism evidence="6 7">
    <name type="scientific">Hericium alpestre</name>
    <dbReference type="NCBI Taxonomy" id="135208"/>
    <lineage>
        <taxon>Eukaryota</taxon>
        <taxon>Fungi</taxon>
        <taxon>Dikarya</taxon>
        <taxon>Basidiomycota</taxon>
        <taxon>Agaricomycotina</taxon>
        <taxon>Agaricomycetes</taxon>
        <taxon>Russulales</taxon>
        <taxon>Hericiaceae</taxon>
        <taxon>Hericium</taxon>
    </lineage>
</organism>
<dbReference type="EMBL" id="SFCI01000758">
    <property type="protein sequence ID" value="TFY78061.1"/>
    <property type="molecule type" value="Genomic_DNA"/>
</dbReference>
<evidence type="ECO:0000313" key="7">
    <source>
        <dbReference type="Proteomes" id="UP000298061"/>
    </source>
</evidence>
<name>A0A4Y9ZVZ0_9AGAM</name>
<dbReference type="SUPFAM" id="SSF144232">
    <property type="entry name" value="HIT/MYND zinc finger-like"/>
    <property type="match status" value="1"/>
</dbReference>
<keyword evidence="2 4" id="KW-0863">Zinc-finger</keyword>
<accession>A0A4Y9ZVZ0</accession>